<feature type="region of interest" description="Disordered" evidence="1">
    <location>
        <begin position="55"/>
        <end position="121"/>
    </location>
</feature>
<organism evidence="2 3">
    <name type="scientific">Punica granatum</name>
    <name type="common">Pomegranate</name>
    <dbReference type="NCBI Taxonomy" id="22663"/>
    <lineage>
        <taxon>Eukaryota</taxon>
        <taxon>Viridiplantae</taxon>
        <taxon>Streptophyta</taxon>
        <taxon>Embryophyta</taxon>
        <taxon>Tracheophyta</taxon>
        <taxon>Spermatophyta</taxon>
        <taxon>Magnoliopsida</taxon>
        <taxon>eudicotyledons</taxon>
        <taxon>Gunneridae</taxon>
        <taxon>Pentapetalae</taxon>
        <taxon>rosids</taxon>
        <taxon>malvids</taxon>
        <taxon>Myrtales</taxon>
        <taxon>Lythraceae</taxon>
        <taxon>Punica</taxon>
    </lineage>
</organism>
<feature type="compositionally biased region" description="Acidic residues" evidence="1">
    <location>
        <begin position="55"/>
        <end position="68"/>
    </location>
</feature>
<accession>A0A2I0K671</accession>
<evidence type="ECO:0000313" key="2">
    <source>
        <dbReference type="EMBL" id="PKI64038.1"/>
    </source>
</evidence>
<comment type="caution">
    <text evidence="2">The sequence shown here is derived from an EMBL/GenBank/DDBJ whole genome shotgun (WGS) entry which is preliminary data.</text>
</comment>
<reference evidence="2 3" key="1">
    <citation type="submission" date="2017-11" db="EMBL/GenBank/DDBJ databases">
        <title>De-novo sequencing of pomegranate (Punica granatum L.) genome.</title>
        <authorList>
            <person name="Akparov Z."/>
            <person name="Amiraslanov A."/>
            <person name="Hajiyeva S."/>
            <person name="Abbasov M."/>
            <person name="Kaur K."/>
            <person name="Hamwieh A."/>
            <person name="Solovyev V."/>
            <person name="Salamov A."/>
            <person name="Braich B."/>
            <person name="Kosarev P."/>
            <person name="Mahmoud A."/>
            <person name="Hajiyev E."/>
            <person name="Babayeva S."/>
            <person name="Izzatullayeva V."/>
            <person name="Mammadov A."/>
            <person name="Mammadov A."/>
            <person name="Sharifova S."/>
            <person name="Ojaghi J."/>
            <person name="Eynullazada K."/>
            <person name="Bayramov B."/>
            <person name="Abdulazimova A."/>
            <person name="Shahmuradov I."/>
        </authorList>
    </citation>
    <scope>NUCLEOTIDE SEQUENCE [LARGE SCALE GENOMIC DNA]</scope>
    <source>
        <strain evidence="3">cv. AG2017</strain>
        <tissue evidence="2">Leaf</tissue>
    </source>
</reference>
<dbReference type="PANTHER" id="PTHR31973:SF187">
    <property type="entry name" value="MUTATOR TRANSPOSASE MUDRA PROTEIN"/>
    <property type="match status" value="1"/>
</dbReference>
<feature type="compositionally biased region" description="Basic residues" evidence="1">
    <location>
        <begin position="92"/>
        <end position="106"/>
    </location>
</feature>
<evidence type="ECO:0000256" key="1">
    <source>
        <dbReference type="SAM" id="MobiDB-lite"/>
    </source>
</evidence>
<dbReference type="PANTHER" id="PTHR31973">
    <property type="entry name" value="POLYPROTEIN, PUTATIVE-RELATED"/>
    <property type="match status" value="1"/>
</dbReference>
<dbReference type="AlphaFoldDB" id="A0A2I0K671"/>
<dbReference type="STRING" id="22663.A0A2I0K671"/>
<name>A0A2I0K671_PUNGR</name>
<gene>
    <name evidence="2" type="ORF">CRG98_015570</name>
</gene>
<proteinExistence type="predicted"/>
<sequence length="333" mass="38017">MVFQPWVKYVGGKKLIRRIDIGTLGGMVGGITDDVLAGMDASMVAAMVDEYNSDEDSDILAGDNDETESEKSDSSGYGSEASNKEFIEVMKNKKKGRESKKTKRRLVSMDAQNSEEGHVDQRRQKEDRCLWMHKIPKRIMLSKLRKDKRIRWTVTSDQQKGLDNAVRQLMPYVKYMNCARHIYANWKKDHNGYALNNVFWRAAKSNLEADFAVCMEEMKALSFAAYNAFKSIGVEKFCRSQINTINKCEAIDNNMSKCFDSYILSARSKPIMDMLESIQKFVMKRLSDKRAMIEKSTDILPFRDKTCECGERDLACIACPHAIACIYYNGNEA</sequence>
<protein>
    <recommendedName>
        <fullName evidence="4">SWIM-type domain-containing protein</fullName>
    </recommendedName>
</protein>
<evidence type="ECO:0008006" key="4">
    <source>
        <dbReference type="Google" id="ProtNLM"/>
    </source>
</evidence>
<dbReference type="EMBL" id="PGOL01000855">
    <property type="protein sequence ID" value="PKI64038.1"/>
    <property type="molecule type" value="Genomic_DNA"/>
</dbReference>
<dbReference type="Proteomes" id="UP000233551">
    <property type="component" value="Unassembled WGS sequence"/>
</dbReference>
<evidence type="ECO:0000313" key="3">
    <source>
        <dbReference type="Proteomes" id="UP000233551"/>
    </source>
</evidence>
<feature type="compositionally biased region" description="Basic and acidic residues" evidence="1">
    <location>
        <begin position="82"/>
        <end position="91"/>
    </location>
</feature>
<keyword evidence="3" id="KW-1185">Reference proteome</keyword>